<protein>
    <submittedName>
        <fullName evidence="3">Putative glycosyl transferase family protein</fullName>
    </submittedName>
</protein>
<feature type="domain" description="Glycosyltransferase family 28 N-terminal" evidence="1">
    <location>
        <begin position="1"/>
        <end position="55"/>
    </location>
</feature>
<dbReference type="KEGG" id="dgg:DGI_3171"/>
<dbReference type="Pfam" id="PF06722">
    <property type="entry name" value="EryCIII-like_C"/>
    <property type="match status" value="1"/>
</dbReference>
<proteinExistence type="predicted"/>
<dbReference type="PANTHER" id="PTHR48050:SF13">
    <property type="entry name" value="STEROL 3-BETA-GLUCOSYLTRANSFERASE UGT80A2"/>
    <property type="match status" value="1"/>
</dbReference>
<dbReference type="InterPro" id="IPR004276">
    <property type="entry name" value="GlycoTrans_28_N"/>
</dbReference>
<dbReference type="GO" id="GO:0008194">
    <property type="term" value="F:UDP-glycosyltransferase activity"/>
    <property type="evidence" value="ECO:0007669"/>
    <property type="project" value="InterPro"/>
</dbReference>
<dbReference type="PANTHER" id="PTHR48050">
    <property type="entry name" value="STEROL 3-BETA-GLUCOSYLTRANSFERASE"/>
    <property type="match status" value="1"/>
</dbReference>
<reference evidence="3 4" key="1">
    <citation type="journal article" date="2013" name="J. Bacteriol.">
        <title>Roles of HynAB and Ech, the only two hydrogenases found in the model sulfate reducer Desulfovibrio gigas.</title>
        <authorList>
            <person name="Morais-Silva F.O."/>
            <person name="Santos C.I."/>
            <person name="Rodrigues R."/>
            <person name="Pereira I.A."/>
            <person name="Rodrigues-Pousada C."/>
        </authorList>
    </citation>
    <scope>NUCLEOTIDE SEQUENCE [LARGE SCALE GENOMIC DNA]</scope>
    <source>
        <strain evidence="4">ATCC 19364 / DSM 1382 / NCIMB 9332 / VKM B-1759</strain>
    </source>
</reference>
<evidence type="ECO:0000259" key="1">
    <source>
        <dbReference type="Pfam" id="PF03033"/>
    </source>
</evidence>
<dbReference type="AlphaFoldDB" id="T2GE55"/>
<dbReference type="InterPro" id="IPR010610">
    <property type="entry name" value="EryCIII-like_C"/>
</dbReference>
<dbReference type="STRING" id="1121448.DGI_3171"/>
<reference evidence="4" key="2">
    <citation type="submission" date="2013-07" db="EMBL/GenBank/DDBJ databases">
        <authorList>
            <person name="Morais-Silva F.O."/>
            <person name="Rezende A.M."/>
            <person name="Pimentel C."/>
            <person name="Resende D.M."/>
            <person name="Santos C.I."/>
            <person name="Clemente C."/>
            <person name="de Oliveira L.M."/>
            <person name="da Silva S.M."/>
            <person name="Costa D.A."/>
            <person name="Varela-Raposo A."/>
            <person name="Horacio E.C.A."/>
            <person name="Matos M."/>
            <person name="Flores O."/>
            <person name="Ruiz J.C."/>
            <person name="Rodrigues-Pousada C."/>
        </authorList>
    </citation>
    <scope>NUCLEOTIDE SEQUENCE [LARGE SCALE GENOMIC DNA]</scope>
    <source>
        <strain evidence="4">ATCC 19364 / DSM 1382 / NCIMB 9332 / VKM B-1759</strain>
    </source>
</reference>
<dbReference type="GO" id="GO:0005975">
    <property type="term" value="P:carbohydrate metabolic process"/>
    <property type="evidence" value="ECO:0007669"/>
    <property type="project" value="InterPro"/>
</dbReference>
<gene>
    <name evidence="3" type="ORF">DGI_3171</name>
</gene>
<dbReference type="eggNOG" id="COG1819">
    <property type="taxonomic scope" value="Bacteria"/>
</dbReference>
<dbReference type="Gene3D" id="3.40.50.2000">
    <property type="entry name" value="Glycogen Phosphorylase B"/>
    <property type="match status" value="2"/>
</dbReference>
<evidence type="ECO:0000313" key="3">
    <source>
        <dbReference type="EMBL" id="AGW14880.1"/>
    </source>
</evidence>
<dbReference type="GO" id="GO:0016758">
    <property type="term" value="F:hexosyltransferase activity"/>
    <property type="evidence" value="ECO:0007669"/>
    <property type="project" value="InterPro"/>
</dbReference>
<name>T2GE55_MEGG1</name>
<dbReference type="Proteomes" id="UP000016587">
    <property type="component" value="Chromosome"/>
</dbReference>
<accession>T2GE55</accession>
<keyword evidence="3" id="KW-0808">Transferase</keyword>
<keyword evidence="4" id="KW-1185">Reference proteome</keyword>
<dbReference type="CDD" id="cd03784">
    <property type="entry name" value="GT1_Gtf-like"/>
    <property type="match status" value="1"/>
</dbReference>
<dbReference type="EMBL" id="CP006585">
    <property type="protein sequence ID" value="AGW14880.1"/>
    <property type="molecule type" value="Genomic_DNA"/>
</dbReference>
<dbReference type="InterPro" id="IPR002213">
    <property type="entry name" value="UDP_glucos_trans"/>
</dbReference>
<dbReference type="SUPFAM" id="SSF53756">
    <property type="entry name" value="UDP-Glycosyltransferase/glycogen phosphorylase"/>
    <property type="match status" value="1"/>
</dbReference>
<evidence type="ECO:0000313" key="4">
    <source>
        <dbReference type="Proteomes" id="UP000016587"/>
    </source>
</evidence>
<dbReference type="Pfam" id="PF03033">
    <property type="entry name" value="Glyco_transf_28"/>
    <property type="match status" value="1"/>
</dbReference>
<evidence type="ECO:0000259" key="2">
    <source>
        <dbReference type="Pfam" id="PF06722"/>
    </source>
</evidence>
<feature type="domain" description="Erythromycin biosynthesis protein CIII-like C-terminal" evidence="2">
    <location>
        <begin position="320"/>
        <end position="421"/>
    </location>
</feature>
<dbReference type="InterPro" id="IPR050426">
    <property type="entry name" value="Glycosyltransferase_28"/>
</dbReference>
<dbReference type="PATRIC" id="fig|1121448.10.peg.3128"/>
<sequence length="452" mass="49286">MVAYGTHGDVYPFIALAKALRQEGCHIAFATLPQYRPLVETVGASFVEMVPDSLLASYCASTAAWSAQDGLNTFFDDVLSPLVRPVCDLLVRTGNEYRLVLASVLALGARIAYDVKPFSLVTVCPYPVFFQSIQLPPVQPRVRLGALAVGAVQRTMLRGLDVLTNALVGPPERASRLVISPAASLWKRRLAQRIVLAVGDAALGPAINAVRAEHGLPPVRRVLDRALFSPRNILALFPEWFAPPQADWPSHTVVSSFQDLGDARQAPSPALCEFLSRGDKPVVFTFGSCKQHNASLFATAAAVLLRLNKRGVFVTRNAADIPARLPDFIFHATFEPFPYLFRHAALVVHHAGVGTCADALRAGVPQLLVPFTYDQPDNATRLQRLGVGKIVAPGLFTEEVVAERMQSLLQSAHVRQSCARYAGLLDRQEAENPAVRQILQWLASEQASDFQK</sequence>
<dbReference type="GO" id="GO:0033072">
    <property type="term" value="P:vancomycin biosynthetic process"/>
    <property type="evidence" value="ECO:0007669"/>
    <property type="project" value="UniProtKB-ARBA"/>
</dbReference>
<organism evidence="3 4">
    <name type="scientific">Megalodesulfovibrio gigas (strain ATCC 19364 / DSM 1382 / NCIMB 9332 / VKM B-1759)</name>
    <name type="common">Desulfovibrio gigas</name>
    <dbReference type="NCBI Taxonomy" id="1121448"/>
    <lineage>
        <taxon>Bacteria</taxon>
        <taxon>Pseudomonadati</taxon>
        <taxon>Thermodesulfobacteriota</taxon>
        <taxon>Desulfovibrionia</taxon>
        <taxon>Desulfovibrionales</taxon>
        <taxon>Desulfovibrionaceae</taxon>
        <taxon>Megalodesulfovibrio</taxon>
    </lineage>
</organism>
<dbReference type="HOGENOM" id="CLU_000537_8_0_7"/>